<keyword evidence="5 6" id="KW-0472">Membrane</keyword>
<dbReference type="InterPro" id="IPR015867">
    <property type="entry name" value="N-reg_PII/ATP_PRibTrfase_C"/>
</dbReference>
<dbReference type="AlphaFoldDB" id="A0A3D9JRV4"/>
<keyword evidence="2" id="KW-1003">Cell membrane</keyword>
<keyword evidence="3 6" id="KW-0812">Transmembrane</keyword>
<dbReference type="InterPro" id="IPR003740">
    <property type="entry name" value="YitT"/>
</dbReference>
<organism evidence="8 9">
    <name type="scientific">Cohnella phaseoli</name>
    <dbReference type="NCBI Taxonomy" id="456490"/>
    <lineage>
        <taxon>Bacteria</taxon>
        <taxon>Bacillati</taxon>
        <taxon>Bacillota</taxon>
        <taxon>Bacilli</taxon>
        <taxon>Bacillales</taxon>
        <taxon>Paenibacillaceae</taxon>
        <taxon>Cohnella</taxon>
    </lineage>
</organism>
<accession>A0A3D9JRV4</accession>
<dbReference type="PANTHER" id="PTHR33545:SF3">
    <property type="entry name" value="UPF0750 MEMBRANE PROTEIN YQFU"/>
    <property type="match status" value="1"/>
</dbReference>
<evidence type="ECO:0000256" key="4">
    <source>
        <dbReference type="ARBA" id="ARBA00022989"/>
    </source>
</evidence>
<dbReference type="Gene3D" id="3.30.70.120">
    <property type="match status" value="1"/>
</dbReference>
<protein>
    <submittedName>
        <fullName evidence="8">Uncharacterized membrane-anchored protein YitT (DUF2179 family)</fullName>
    </submittedName>
</protein>
<feature type="transmembrane region" description="Helical" evidence="6">
    <location>
        <begin position="156"/>
        <end position="175"/>
    </location>
</feature>
<dbReference type="InterPro" id="IPR051461">
    <property type="entry name" value="UPF0750_membrane"/>
</dbReference>
<feature type="transmembrane region" description="Helical" evidence="6">
    <location>
        <begin position="57"/>
        <end position="78"/>
    </location>
</feature>
<name>A0A3D9JRV4_9BACL</name>
<feature type="transmembrane region" description="Helical" evidence="6">
    <location>
        <begin position="15"/>
        <end position="37"/>
    </location>
</feature>
<evidence type="ECO:0000256" key="6">
    <source>
        <dbReference type="SAM" id="Phobius"/>
    </source>
</evidence>
<dbReference type="InterPro" id="IPR019264">
    <property type="entry name" value="DUF2179"/>
</dbReference>
<reference evidence="8 9" key="1">
    <citation type="submission" date="2018-07" db="EMBL/GenBank/DDBJ databases">
        <title>Genomic Encyclopedia of Type Strains, Phase III (KMG-III): the genomes of soil and plant-associated and newly described type strains.</title>
        <authorList>
            <person name="Whitman W."/>
        </authorList>
    </citation>
    <scope>NUCLEOTIDE SEQUENCE [LARGE SCALE GENOMIC DNA]</scope>
    <source>
        <strain evidence="8 9">CECT 7287</strain>
    </source>
</reference>
<evidence type="ECO:0000256" key="1">
    <source>
        <dbReference type="ARBA" id="ARBA00004651"/>
    </source>
</evidence>
<dbReference type="Pfam" id="PF02588">
    <property type="entry name" value="YitT_membrane"/>
    <property type="match status" value="1"/>
</dbReference>
<feature type="domain" description="DUF2179" evidence="7">
    <location>
        <begin position="227"/>
        <end position="281"/>
    </location>
</feature>
<comment type="caution">
    <text evidence="8">The sequence shown here is derived from an EMBL/GenBank/DDBJ whole genome shotgun (WGS) entry which is preliminary data.</text>
</comment>
<dbReference type="RefSeq" id="WP_116061600.1">
    <property type="nucleotide sequence ID" value="NZ_QRDZ01000012.1"/>
</dbReference>
<feature type="transmembrane region" description="Helical" evidence="6">
    <location>
        <begin position="116"/>
        <end position="135"/>
    </location>
</feature>
<evidence type="ECO:0000256" key="2">
    <source>
        <dbReference type="ARBA" id="ARBA00022475"/>
    </source>
</evidence>
<evidence type="ECO:0000259" key="7">
    <source>
        <dbReference type="Pfam" id="PF10035"/>
    </source>
</evidence>
<proteinExistence type="predicted"/>
<dbReference type="PANTHER" id="PTHR33545">
    <property type="entry name" value="UPF0750 MEMBRANE PROTEIN YITT-RELATED"/>
    <property type="match status" value="1"/>
</dbReference>
<dbReference type="PIRSF" id="PIRSF006483">
    <property type="entry name" value="Membrane_protein_YitT"/>
    <property type="match status" value="1"/>
</dbReference>
<keyword evidence="9" id="KW-1185">Reference proteome</keyword>
<evidence type="ECO:0000313" key="8">
    <source>
        <dbReference type="EMBL" id="RED76297.1"/>
    </source>
</evidence>
<dbReference type="Pfam" id="PF10035">
    <property type="entry name" value="DUF2179"/>
    <property type="match status" value="1"/>
</dbReference>
<dbReference type="EMBL" id="QRDZ01000012">
    <property type="protein sequence ID" value="RED76297.1"/>
    <property type="molecule type" value="Genomic_DNA"/>
</dbReference>
<comment type="subcellular location">
    <subcellularLocation>
        <location evidence="1">Cell membrane</location>
        <topology evidence="1">Multi-pass membrane protein</topology>
    </subcellularLocation>
</comment>
<dbReference type="CDD" id="cd16380">
    <property type="entry name" value="YitT_C"/>
    <property type="match status" value="1"/>
</dbReference>
<dbReference type="OrthoDB" id="265478at2"/>
<evidence type="ECO:0000313" key="9">
    <source>
        <dbReference type="Proteomes" id="UP000256977"/>
    </source>
</evidence>
<keyword evidence="4 6" id="KW-1133">Transmembrane helix</keyword>
<evidence type="ECO:0000256" key="5">
    <source>
        <dbReference type="ARBA" id="ARBA00023136"/>
    </source>
</evidence>
<gene>
    <name evidence="8" type="ORF">DFP98_11214</name>
</gene>
<feature type="transmembrane region" description="Helical" evidence="6">
    <location>
        <begin position="85"/>
        <end position="104"/>
    </location>
</feature>
<dbReference type="GO" id="GO:0005886">
    <property type="term" value="C:plasma membrane"/>
    <property type="evidence" value="ECO:0007669"/>
    <property type="project" value="UniProtKB-SubCell"/>
</dbReference>
<sequence>MAGSKHHKKTSVTDYLVKFIFITVGAILMGVALEIFLVPNQIIDGGITGISIVLSKITPVSLGLYIFLINLPFLFIGYKQIGKTFAISTLYGVAVMSVTTAFLHHVEPFTHEKILAVLYGGLLLGLGVGLVIRFGGALDGSEIVAILLSKKMRFPVGQIIMMINVFIFITAGFVFGADSAMYSIFTFYIAAKVMDIVVQGLDESKSVTIISSEYEEVSQAIMDRLGRGTTMIYAKGGYAKEETQMIYCVVTRLEVAKLKTIVQEIDAKAFISIQNVADVLGGNLEKKNIH</sequence>
<dbReference type="Proteomes" id="UP000256977">
    <property type="component" value="Unassembled WGS sequence"/>
</dbReference>
<evidence type="ECO:0000256" key="3">
    <source>
        <dbReference type="ARBA" id="ARBA00022692"/>
    </source>
</evidence>